<reference evidence="1" key="1">
    <citation type="journal article" date="2021" name="New Phytol.">
        <title>Evolutionary innovations through gain and loss of genes in the ectomycorrhizal Boletales.</title>
        <authorList>
            <person name="Wu G."/>
            <person name="Miyauchi S."/>
            <person name="Morin E."/>
            <person name="Kuo A."/>
            <person name="Drula E."/>
            <person name="Varga T."/>
            <person name="Kohler A."/>
            <person name="Feng B."/>
            <person name="Cao Y."/>
            <person name="Lipzen A."/>
            <person name="Daum C."/>
            <person name="Hundley H."/>
            <person name="Pangilinan J."/>
            <person name="Johnson J."/>
            <person name="Barry K."/>
            <person name="LaButti K."/>
            <person name="Ng V."/>
            <person name="Ahrendt S."/>
            <person name="Min B."/>
            <person name="Choi I.G."/>
            <person name="Park H."/>
            <person name="Plett J.M."/>
            <person name="Magnuson J."/>
            <person name="Spatafora J.W."/>
            <person name="Nagy L.G."/>
            <person name="Henrissat B."/>
            <person name="Grigoriev I.V."/>
            <person name="Yang Z.L."/>
            <person name="Xu J."/>
            <person name="Martin F.M."/>
        </authorList>
    </citation>
    <scope>NUCLEOTIDE SEQUENCE</scope>
    <source>
        <strain evidence="1">KUC20120723A-06</strain>
    </source>
</reference>
<evidence type="ECO:0000313" key="1">
    <source>
        <dbReference type="EMBL" id="KAH7925588.1"/>
    </source>
</evidence>
<gene>
    <name evidence="1" type="ORF">BV22DRAFT_1033860</name>
</gene>
<sequence length="395" mass="43111">MSSGSESRVPLDGAPLTFAYKHVDGDQLLLDVYLPTSASVAGPRTDLPSVPTVIYFHGGGLTVGNRQSWFPGWFQGRLSSLGYIFISADYRLVPPSTGHDVLEDVEDVFRFASRKLNPALDALYSSQPVGSPPGNAHENDGSSLGMCCKCYVDPNAIAVSGTSAGGLCAYLAAAHVTPKPRAVLSLYGMGGDFLTPHYLSPKTKPFLRGREILDPAAFSEFLYPFKELRTTSNSALAYHPPSHPIPGYPANPRMLLGRLYLQLGVMLDYYTGKHEPSLSTALRNVPASSDTGQFDTAAARHLIHDEDIRLFPQFNVTSDWPPTILVHGTSDTAVLFHDSQNMQTLLERAGVEVVMLTVDGKEHSFDYAPDAETSYKSEFDTVVEFLARHLQQDLK</sequence>
<proteinExistence type="predicted"/>
<accession>A0ACB8BL70</accession>
<name>A0ACB8BL70_9AGAM</name>
<dbReference type="Proteomes" id="UP000790709">
    <property type="component" value="Unassembled WGS sequence"/>
</dbReference>
<organism evidence="1 2">
    <name type="scientific">Leucogyrophana mollusca</name>
    <dbReference type="NCBI Taxonomy" id="85980"/>
    <lineage>
        <taxon>Eukaryota</taxon>
        <taxon>Fungi</taxon>
        <taxon>Dikarya</taxon>
        <taxon>Basidiomycota</taxon>
        <taxon>Agaricomycotina</taxon>
        <taxon>Agaricomycetes</taxon>
        <taxon>Agaricomycetidae</taxon>
        <taxon>Boletales</taxon>
        <taxon>Boletales incertae sedis</taxon>
        <taxon>Leucogyrophana</taxon>
    </lineage>
</organism>
<comment type="caution">
    <text evidence="1">The sequence shown here is derived from an EMBL/GenBank/DDBJ whole genome shotgun (WGS) entry which is preliminary data.</text>
</comment>
<dbReference type="EMBL" id="MU266399">
    <property type="protein sequence ID" value="KAH7925588.1"/>
    <property type="molecule type" value="Genomic_DNA"/>
</dbReference>
<keyword evidence="2" id="KW-1185">Reference proteome</keyword>
<evidence type="ECO:0000313" key="2">
    <source>
        <dbReference type="Proteomes" id="UP000790709"/>
    </source>
</evidence>
<protein>
    <submittedName>
        <fullName evidence="1">Alpha/beta-hydrolase</fullName>
    </submittedName>
</protein>